<dbReference type="InterPro" id="IPR003594">
    <property type="entry name" value="HATPase_dom"/>
</dbReference>
<dbReference type="Pfam" id="PF00072">
    <property type="entry name" value="Response_reg"/>
    <property type="match status" value="1"/>
</dbReference>
<organism evidence="11 12">
    <name type="scientific">Pacificispira spongiicola</name>
    <dbReference type="NCBI Taxonomy" id="2729598"/>
    <lineage>
        <taxon>Bacteria</taxon>
        <taxon>Pseudomonadati</taxon>
        <taxon>Pseudomonadota</taxon>
        <taxon>Alphaproteobacteria</taxon>
        <taxon>Rhodospirillales</taxon>
        <taxon>Rhodospirillaceae</taxon>
        <taxon>Pacificispira</taxon>
    </lineage>
</organism>
<dbReference type="InterPro" id="IPR004358">
    <property type="entry name" value="Sig_transdc_His_kin-like_C"/>
</dbReference>
<keyword evidence="8" id="KW-1133">Transmembrane helix</keyword>
<dbReference type="InterPro" id="IPR005467">
    <property type="entry name" value="His_kinase_dom"/>
</dbReference>
<evidence type="ECO:0000259" key="10">
    <source>
        <dbReference type="PROSITE" id="PS50110"/>
    </source>
</evidence>
<evidence type="ECO:0000313" key="12">
    <source>
        <dbReference type="Proteomes" id="UP000539372"/>
    </source>
</evidence>
<dbReference type="SUPFAM" id="SSF52172">
    <property type="entry name" value="CheY-like"/>
    <property type="match status" value="1"/>
</dbReference>
<evidence type="ECO:0000256" key="8">
    <source>
        <dbReference type="SAM" id="Phobius"/>
    </source>
</evidence>
<evidence type="ECO:0000256" key="5">
    <source>
        <dbReference type="ARBA" id="ARBA00022777"/>
    </source>
</evidence>
<dbReference type="SMART" id="SM00387">
    <property type="entry name" value="HATPase_c"/>
    <property type="match status" value="1"/>
</dbReference>
<dbReference type="InterPro" id="IPR036097">
    <property type="entry name" value="HisK_dim/P_sf"/>
</dbReference>
<evidence type="ECO:0000313" key="11">
    <source>
        <dbReference type="EMBL" id="NMM43586.1"/>
    </source>
</evidence>
<feature type="domain" description="Response regulatory" evidence="10">
    <location>
        <begin position="472"/>
        <end position="582"/>
    </location>
</feature>
<evidence type="ECO:0000256" key="4">
    <source>
        <dbReference type="ARBA" id="ARBA00022679"/>
    </source>
</evidence>
<dbReference type="SUPFAM" id="SSF55874">
    <property type="entry name" value="ATPase domain of HSP90 chaperone/DNA topoisomerase II/histidine kinase"/>
    <property type="match status" value="1"/>
</dbReference>
<feature type="transmembrane region" description="Helical" evidence="8">
    <location>
        <begin position="118"/>
        <end position="136"/>
    </location>
</feature>
<name>A0A7Y0DXW0_9PROT</name>
<dbReference type="InterPro" id="IPR011006">
    <property type="entry name" value="CheY-like_superfamily"/>
</dbReference>
<dbReference type="PRINTS" id="PR00344">
    <property type="entry name" value="BCTRLSENSOR"/>
</dbReference>
<dbReference type="PANTHER" id="PTHR43711">
    <property type="entry name" value="TWO-COMPONENT HISTIDINE KINASE"/>
    <property type="match status" value="1"/>
</dbReference>
<dbReference type="PANTHER" id="PTHR43711:SF1">
    <property type="entry name" value="HISTIDINE KINASE 1"/>
    <property type="match status" value="1"/>
</dbReference>
<dbReference type="SMART" id="SM00448">
    <property type="entry name" value="REC"/>
    <property type="match status" value="1"/>
</dbReference>
<keyword evidence="12" id="KW-1185">Reference proteome</keyword>
<dbReference type="InterPro" id="IPR003661">
    <property type="entry name" value="HisK_dim/P_dom"/>
</dbReference>
<dbReference type="Gene3D" id="1.10.287.130">
    <property type="match status" value="1"/>
</dbReference>
<keyword evidence="3 7" id="KW-0597">Phosphoprotein</keyword>
<evidence type="ECO:0000256" key="3">
    <source>
        <dbReference type="ARBA" id="ARBA00022553"/>
    </source>
</evidence>
<feature type="transmembrane region" description="Helical" evidence="8">
    <location>
        <begin position="54"/>
        <end position="72"/>
    </location>
</feature>
<accession>A0A7Y0DXW0</accession>
<feature type="transmembrane region" description="Helical" evidence="8">
    <location>
        <begin position="93"/>
        <end position="112"/>
    </location>
</feature>
<evidence type="ECO:0000256" key="2">
    <source>
        <dbReference type="ARBA" id="ARBA00012438"/>
    </source>
</evidence>
<dbReference type="Gene3D" id="3.30.565.10">
    <property type="entry name" value="Histidine kinase-like ATPase, C-terminal domain"/>
    <property type="match status" value="1"/>
</dbReference>
<protein>
    <recommendedName>
        <fullName evidence="2">histidine kinase</fullName>
        <ecNumber evidence="2">2.7.13.3</ecNumber>
    </recommendedName>
</protein>
<keyword evidence="8" id="KW-0472">Membrane</keyword>
<evidence type="ECO:0000256" key="1">
    <source>
        <dbReference type="ARBA" id="ARBA00000085"/>
    </source>
</evidence>
<dbReference type="Gene3D" id="3.40.50.2300">
    <property type="match status" value="1"/>
</dbReference>
<reference evidence="11 12" key="1">
    <citation type="submission" date="2020-04" db="EMBL/GenBank/DDBJ databases">
        <title>Rhodospirillaceae bacterium KN72 isolated from deep sea.</title>
        <authorList>
            <person name="Zhang D.-C."/>
        </authorList>
    </citation>
    <scope>NUCLEOTIDE SEQUENCE [LARGE SCALE GENOMIC DNA]</scope>
    <source>
        <strain evidence="11 12">KN72</strain>
    </source>
</reference>
<dbReference type="CDD" id="cd00082">
    <property type="entry name" value="HisKA"/>
    <property type="match status" value="1"/>
</dbReference>
<proteinExistence type="predicted"/>
<dbReference type="Pfam" id="PF00512">
    <property type="entry name" value="HisKA"/>
    <property type="match status" value="1"/>
</dbReference>
<gene>
    <name evidence="11" type="ORF">HH303_03795</name>
</gene>
<dbReference type="EC" id="2.7.13.3" evidence="2"/>
<feature type="modified residue" description="4-aspartylphosphate" evidence="7">
    <location>
        <position position="518"/>
    </location>
</feature>
<dbReference type="Proteomes" id="UP000539372">
    <property type="component" value="Unassembled WGS sequence"/>
</dbReference>
<dbReference type="CDD" id="cd00075">
    <property type="entry name" value="HATPase"/>
    <property type="match status" value="1"/>
</dbReference>
<dbReference type="AlphaFoldDB" id="A0A7Y0DXW0"/>
<evidence type="ECO:0000256" key="7">
    <source>
        <dbReference type="PROSITE-ProRule" id="PRU00169"/>
    </source>
</evidence>
<comment type="catalytic activity">
    <reaction evidence="1">
        <text>ATP + protein L-histidine = ADP + protein N-phospho-L-histidine.</text>
        <dbReference type="EC" id="2.7.13.3"/>
    </reaction>
</comment>
<feature type="domain" description="Histidine kinase" evidence="9">
    <location>
        <begin position="237"/>
        <end position="450"/>
    </location>
</feature>
<dbReference type="GO" id="GO:0000155">
    <property type="term" value="F:phosphorelay sensor kinase activity"/>
    <property type="evidence" value="ECO:0007669"/>
    <property type="project" value="InterPro"/>
</dbReference>
<comment type="caution">
    <text evidence="11">The sequence shown here is derived from an EMBL/GenBank/DDBJ whole genome shotgun (WGS) entry which is preliminary data.</text>
</comment>
<dbReference type="InterPro" id="IPR001789">
    <property type="entry name" value="Sig_transdc_resp-reg_receiver"/>
</dbReference>
<feature type="transmembrane region" description="Helical" evidence="8">
    <location>
        <begin position="20"/>
        <end position="42"/>
    </location>
</feature>
<evidence type="ECO:0000259" key="9">
    <source>
        <dbReference type="PROSITE" id="PS50109"/>
    </source>
</evidence>
<dbReference type="SUPFAM" id="SSF47384">
    <property type="entry name" value="Homodimeric domain of signal transducing histidine kinase"/>
    <property type="match status" value="1"/>
</dbReference>
<feature type="transmembrane region" description="Helical" evidence="8">
    <location>
        <begin position="143"/>
        <end position="162"/>
    </location>
</feature>
<keyword evidence="4" id="KW-0808">Transferase</keyword>
<keyword evidence="5 11" id="KW-0418">Kinase</keyword>
<sequence>MNHKSINFVLSPSWRTDFLFAGASKNWLVHVGVVALTLLLILSAPESKDASGKAIIWFCTISVFSFSAVMLAKRYLSEKQKNPYELDSYTRHYAVLTAIIGTLWGLGAFIVAPLSNDLLMLYTLVVGGTALGAVSTQHVEQRVFLASIWTAIPLLALAHITHTVTNQNLAVAIMIVLYGVIITMLGKRMQAFLTKNAELSLSLADKVSNLTLTTAELERIRLIAENNSTAKSRLLAHISHDLRQPVHAIGLFAECLKDHATSQETRALLSQIEQSVISMSGLFRSLLDLTALENGRVRSLEIDFALDEVLGGIILQNQAAAQERGVTLRYVPNRLWVRTDPALLSTMVQNLVANAIKYAPGAKVLIGCRRQKGRISVEVHDTGPGFEPGDIDRVFEEFVRLTPVENTTVGGLGLGLSIVRKLSDILGLAVDASSKPPNGTVFRISGLVRAEAAAASREVDHQRIGSQLDGARIFVVDDDTATREGMRQLLQKWGCDVSVFAAPPDLEIARAADFLFVDRDLGPGVDGLAYASQTKQSLGVPAAIVTGSLSRDIEDGARAAGLTVLEKPARPAQVRSLLLTVLSGQTKPASAAAAAAADRVGTSNARSSAET</sequence>
<dbReference type="PROSITE" id="PS50109">
    <property type="entry name" value="HIS_KIN"/>
    <property type="match status" value="1"/>
</dbReference>
<keyword evidence="8" id="KW-0812">Transmembrane</keyword>
<keyword evidence="6" id="KW-0902">Two-component regulatory system</keyword>
<dbReference type="RefSeq" id="WP_169623853.1">
    <property type="nucleotide sequence ID" value="NZ_JABBNT010000001.1"/>
</dbReference>
<dbReference type="SMART" id="SM00388">
    <property type="entry name" value="HisKA"/>
    <property type="match status" value="1"/>
</dbReference>
<feature type="transmembrane region" description="Helical" evidence="8">
    <location>
        <begin position="168"/>
        <end position="186"/>
    </location>
</feature>
<evidence type="ECO:0000256" key="6">
    <source>
        <dbReference type="ARBA" id="ARBA00023012"/>
    </source>
</evidence>
<dbReference type="PROSITE" id="PS50110">
    <property type="entry name" value="RESPONSE_REGULATORY"/>
    <property type="match status" value="1"/>
</dbReference>
<dbReference type="EMBL" id="JABBNT010000001">
    <property type="protein sequence ID" value="NMM43586.1"/>
    <property type="molecule type" value="Genomic_DNA"/>
</dbReference>
<dbReference type="Pfam" id="PF02518">
    <property type="entry name" value="HATPase_c"/>
    <property type="match status" value="1"/>
</dbReference>
<dbReference type="InterPro" id="IPR050736">
    <property type="entry name" value="Sensor_HK_Regulatory"/>
</dbReference>
<dbReference type="InterPro" id="IPR036890">
    <property type="entry name" value="HATPase_C_sf"/>
</dbReference>